<keyword evidence="5" id="KW-0106">Calcium</keyword>
<feature type="domain" description="EF-hand" evidence="8">
    <location>
        <begin position="128"/>
        <end position="163"/>
    </location>
</feature>
<sequence>MHFRLSTLNFHNRKGMGNKSSKLPPQDLESLIKETYFDRREIKQWFVIYFPNRNRAQLTWRRYRGFHKDCPSGELDERSFAEIYKQFFPFGDPSSFSKHVFKVFDTDRNGRINFKEFLSALSVTSRGKLDEKLKWAFQLYDIDDDGTITYDEMLTIVRSIYLMSGTIVKLPEDENTPEKRVSKIFAAMDKDKNSSLDFDEFVEGSKKDPTIVQALSLYDGLV</sequence>
<name>A0A4T0RS45_9BASI</name>
<dbReference type="Proteomes" id="UP000309601">
    <property type="component" value="Unassembled WGS sequence"/>
</dbReference>
<dbReference type="GO" id="GO:0008047">
    <property type="term" value="F:enzyme activator activity"/>
    <property type="evidence" value="ECO:0007669"/>
    <property type="project" value="UniProtKB-ARBA"/>
</dbReference>
<dbReference type="InterPro" id="IPR018247">
    <property type="entry name" value="EF_Hand_1_Ca_BS"/>
</dbReference>
<keyword evidence="6" id="KW-0449">Lipoprotein</keyword>
<keyword evidence="2" id="KW-0519">Myristate</keyword>
<reference evidence="14 15" key="1">
    <citation type="submission" date="2019-03" db="EMBL/GenBank/DDBJ databases">
        <title>Sequencing 25 genomes of Wallemia mellicola.</title>
        <authorList>
            <person name="Gostincar C."/>
        </authorList>
    </citation>
    <scope>NUCLEOTIDE SEQUENCE [LARGE SCALE GENOMIC DNA]</scope>
    <source>
        <strain evidence="10 15">EXF-1262</strain>
        <strain evidence="11 16">EXF-1274</strain>
        <strain evidence="13 14">EXF-1277</strain>
        <strain evidence="9 17">EXF-6152</strain>
        <strain evidence="12 18">EXF-757</strain>
    </source>
</reference>
<proteinExistence type="inferred from homology"/>
<dbReference type="FunFam" id="1.10.238.10:FF:000009">
    <property type="entry name" value="Visinin-like protein 1"/>
    <property type="match status" value="1"/>
</dbReference>
<dbReference type="PROSITE" id="PS00018">
    <property type="entry name" value="EF_HAND_1"/>
    <property type="match status" value="2"/>
</dbReference>
<comment type="caution">
    <text evidence="12">The sequence shown here is derived from an EMBL/GenBank/DDBJ whole genome shotgun (WGS) entry which is preliminary data.</text>
</comment>
<evidence type="ECO:0000313" key="17">
    <source>
        <dbReference type="Proteomes" id="UP000310685"/>
    </source>
</evidence>
<dbReference type="Proteomes" id="UP000310685">
    <property type="component" value="Unassembled WGS sequence"/>
</dbReference>
<dbReference type="Proteomes" id="UP000305362">
    <property type="component" value="Unassembled WGS sequence"/>
</dbReference>
<dbReference type="SMART" id="SM00054">
    <property type="entry name" value="EFh"/>
    <property type="match status" value="3"/>
</dbReference>
<dbReference type="CDD" id="cd00051">
    <property type="entry name" value="EFh"/>
    <property type="match status" value="2"/>
</dbReference>
<evidence type="ECO:0000313" key="16">
    <source>
        <dbReference type="Proteomes" id="UP000309601"/>
    </source>
</evidence>
<protein>
    <recommendedName>
        <fullName evidence="7">Calcium-binding protein NCS-1</fullName>
    </recommendedName>
</protein>
<dbReference type="PANTHER" id="PTHR23055:SF178">
    <property type="entry name" value="NEUROCALCIN HOMOLOG"/>
    <property type="match status" value="1"/>
</dbReference>
<feature type="domain" description="EF-hand" evidence="8">
    <location>
        <begin position="176"/>
        <end position="211"/>
    </location>
</feature>
<evidence type="ECO:0000256" key="3">
    <source>
        <dbReference type="ARBA" id="ARBA00022723"/>
    </source>
</evidence>
<evidence type="ECO:0000313" key="15">
    <source>
        <dbReference type="Proteomes" id="UP000307169"/>
    </source>
</evidence>
<feature type="domain" description="EF-hand" evidence="8">
    <location>
        <begin position="92"/>
        <end position="127"/>
    </location>
</feature>
<dbReference type="InterPro" id="IPR011992">
    <property type="entry name" value="EF-hand-dom_pair"/>
</dbReference>
<evidence type="ECO:0000313" key="10">
    <source>
        <dbReference type="EMBL" id="TIC01013.1"/>
    </source>
</evidence>
<evidence type="ECO:0000259" key="8">
    <source>
        <dbReference type="PROSITE" id="PS50222"/>
    </source>
</evidence>
<dbReference type="GO" id="GO:0016020">
    <property type="term" value="C:membrane"/>
    <property type="evidence" value="ECO:0007669"/>
    <property type="project" value="TreeGrafter"/>
</dbReference>
<dbReference type="EMBL" id="SPRC01000021">
    <property type="protein sequence ID" value="TIB79748.1"/>
    <property type="molecule type" value="Genomic_DNA"/>
</dbReference>
<evidence type="ECO:0000313" key="13">
    <source>
        <dbReference type="EMBL" id="TIC70003.1"/>
    </source>
</evidence>
<evidence type="ECO:0000313" key="18">
    <source>
        <dbReference type="Proteomes" id="UP000310708"/>
    </source>
</evidence>
<dbReference type="Proteomes" id="UP000307169">
    <property type="component" value="Unassembled WGS sequence"/>
</dbReference>
<dbReference type="InterPro" id="IPR002048">
    <property type="entry name" value="EF_hand_dom"/>
</dbReference>
<evidence type="ECO:0000313" key="9">
    <source>
        <dbReference type="EMBL" id="TIB79748.1"/>
    </source>
</evidence>
<dbReference type="OrthoDB" id="191686at2759"/>
<gene>
    <name evidence="12" type="ORF">E3Q01_01822</name>
    <name evidence="11" type="ORF">E3Q02_03984</name>
    <name evidence="13" type="ORF">E3Q03_01186</name>
    <name evidence="10" type="ORF">E3Q17_01991</name>
    <name evidence="9" type="ORF">E3Q22_02322</name>
</gene>
<dbReference type="GO" id="GO:0005829">
    <property type="term" value="C:cytosol"/>
    <property type="evidence" value="ECO:0007669"/>
    <property type="project" value="TreeGrafter"/>
</dbReference>
<dbReference type="GO" id="GO:0005509">
    <property type="term" value="F:calcium ion binding"/>
    <property type="evidence" value="ECO:0007669"/>
    <property type="project" value="InterPro"/>
</dbReference>
<dbReference type="InterPro" id="IPR028846">
    <property type="entry name" value="Recoverin"/>
</dbReference>
<dbReference type="PROSITE" id="PS50222">
    <property type="entry name" value="EF_HAND_2"/>
    <property type="match status" value="3"/>
</dbReference>
<evidence type="ECO:0000256" key="5">
    <source>
        <dbReference type="ARBA" id="ARBA00022837"/>
    </source>
</evidence>
<dbReference type="Pfam" id="PF00036">
    <property type="entry name" value="EF-hand_1"/>
    <property type="match status" value="1"/>
</dbReference>
<evidence type="ECO:0000256" key="7">
    <source>
        <dbReference type="ARBA" id="ARBA00071944"/>
    </source>
</evidence>
<organism evidence="12 18">
    <name type="scientific">Wallemia mellicola</name>
    <dbReference type="NCBI Taxonomy" id="1708541"/>
    <lineage>
        <taxon>Eukaryota</taxon>
        <taxon>Fungi</taxon>
        <taxon>Dikarya</taxon>
        <taxon>Basidiomycota</taxon>
        <taxon>Wallemiomycotina</taxon>
        <taxon>Wallemiomycetes</taxon>
        <taxon>Wallemiales</taxon>
        <taxon>Wallemiaceae</taxon>
        <taxon>Wallemia</taxon>
    </lineage>
</organism>
<evidence type="ECO:0000256" key="4">
    <source>
        <dbReference type="ARBA" id="ARBA00022737"/>
    </source>
</evidence>
<comment type="similarity">
    <text evidence="1">Belongs to the recoverin family.</text>
</comment>
<dbReference type="EMBL" id="SPRV01000008">
    <property type="protein sequence ID" value="TIC70003.1"/>
    <property type="molecule type" value="Genomic_DNA"/>
</dbReference>
<keyword evidence="3" id="KW-0479">Metal-binding</keyword>
<dbReference type="SUPFAM" id="SSF47473">
    <property type="entry name" value="EF-hand"/>
    <property type="match status" value="1"/>
</dbReference>
<accession>A0A4T0RS45</accession>
<evidence type="ECO:0000313" key="14">
    <source>
        <dbReference type="Proteomes" id="UP000305362"/>
    </source>
</evidence>
<keyword evidence="4" id="KW-0677">Repeat</keyword>
<dbReference type="AlphaFoldDB" id="A0A4T0RS45"/>
<dbReference type="Pfam" id="PF13499">
    <property type="entry name" value="EF-hand_7"/>
    <property type="match status" value="1"/>
</dbReference>
<dbReference type="Proteomes" id="UP000310708">
    <property type="component" value="Unassembled WGS sequence"/>
</dbReference>
<dbReference type="EMBL" id="SPRW01000065">
    <property type="protein sequence ID" value="TIC61221.1"/>
    <property type="molecule type" value="Genomic_DNA"/>
</dbReference>
<dbReference type="Gene3D" id="1.10.238.10">
    <property type="entry name" value="EF-hand"/>
    <property type="match status" value="1"/>
</dbReference>
<dbReference type="EMBL" id="SPRX01000018">
    <property type="protein sequence ID" value="TIC66136.1"/>
    <property type="molecule type" value="Genomic_DNA"/>
</dbReference>
<dbReference type="PANTHER" id="PTHR23055">
    <property type="entry name" value="CALCIUM BINDING PROTEINS"/>
    <property type="match status" value="1"/>
</dbReference>
<dbReference type="EMBL" id="SPRH01000019">
    <property type="protein sequence ID" value="TIC01013.1"/>
    <property type="molecule type" value="Genomic_DNA"/>
</dbReference>
<evidence type="ECO:0000256" key="2">
    <source>
        <dbReference type="ARBA" id="ARBA00022707"/>
    </source>
</evidence>
<evidence type="ECO:0000256" key="6">
    <source>
        <dbReference type="ARBA" id="ARBA00023288"/>
    </source>
</evidence>
<evidence type="ECO:0000256" key="1">
    <source>
        <dbReference type="ARBA" id="ARBA00006049"/>
    </source>
</evidence>
<evidence type="ECO:0000313" key="11">
    <source>
        <dbReference type="EMBL" id="TIC61221.1"/>
    </source>
</evidence>
<evidence type="ECO:0000313" key="12">
    <source>
        <dbReference type="EMBL" id="TIC66136.1"/>
    </source>
</evidence>